<dbReference type="RefSeq" id="XP_033533970.1">
    <property type="nucleotide sequence ID" value="XM_033675262.1"/>
</dbReference>
<reference evidence="4" key="3">
    <citation type="submission" date="2025-04" db="UniProtKB">
        <authorList>
            <consortium name="RefSeq"/>
        </authorList>
    </citation>
    <scope>IDENTIFICATION</scope>
    <source>
        <strain evidence="4">CBS 781.70</strain>
    </source>
</reference>
<gene>
    <name evidence="2 4" type="ORF">P152DRAFT_33072</name>
</gene>
<evidence type="ECO:0000313" key="2">
    <source>
        <dbReference type="EMBL" id="KAF1812339.1"/>
    </source>
</evidence>
<evidence type="ECO:0000256" key="1">
    <source>
        <dbReference type="SAM" id="MobiDB-lite"/>
    </source>
</evidence>
<accession>A0A6G1G3E9</accession>
<proteinExistence type="predicted"/>
<keyword evidence="3" id="KW-1185">Reference proteome</keyword>
<sequence>MPQLPILGDQMHLWRGSKQVSNRSRETGGSIQVRCAMPISHRLYAQSKHQVQEGLPPYNAFDEDTILQPFLLVLESKKSQSTFPRTFVSPCGPPPFSSPSFPSSRPPSPSKTSGLAAAPPATPPPIPGTGTSGSRTPPRAPRARSAGRRRGRGRSSAGRT</sequence>
<reference evidence="2 4" key="1">
    <citation type="submission" date="2020-01" db="EMBL/GenBank/DDBJ databases">
        <authorList>
            <consortium name="DOE Joint Genome Institute"/>
            <person name="Haridas S."/>
            <person name="Albert R."/>
            <person name="Binder M."/>
            <person name="Bloem J."/>
            <person name="Labutti K."/>
            <person name="Salamov A."/>
            <person name="Andreopoulos B."/>
            <person name="Baker S.E."/>
            <person name="Barry K."/>
            <person name="Bills G."/>
            <person name="Bluhm B.H."/>
            <person name="Cannon C."/>
            <person name="Castanera R."/>
            <person name="Culley D.E."/>
            <person name="Daum C."/>
            <person name="Ezra D."/>
            <person name="Gonzalez J.B."/>
            <person name="Henrissat B."/>
            <person name="Kuo A."/>
            <person name="Liang C."/>
            <person name="Lipzen A."/>
            <person name="Lutzoni F."/>
            <person name="Magnuson J."/>
            <person name="Mondo S."/>
            <person name="Nolan M."/>
            <person name="Ohm R."/>
            <person name="Pangilinan J."/>
            <person name="Park H.-J."/>
            <person name="Ramirez L."/>
            <person name="Alfaro M."/>
            <person name="Sun H."/>
            <person name="Tritt A."/>
            <person name="Yoshinaga Y."/>
            <person name="Zwiers L.-H."/>
            <person name="Turgeon B.G."/>
            <person name="Goodwin S.B."/>
            <person name="Spatafora J.W."/>
            <person name="Crous P.W."/>
            <person name="Grigoriev I.V."/>
        </authorList>
    </citation>
    <scope>NUCLEOTIDE SEQUENCE</scope>
    <source>
        <strain evidence="2 4">CBS 781.70</strain>
    </source>
</reference>
<dbReference type="Proteomes" id="UP000504638">
    <property type="component" value="Unplaced"/>
</dbReference>
<dbReference type="EMBL" id="ML975158">
    <property type="protein sequence ID" value="KAF1812339.1"/>
    <property type="molecule type" value="Genomic_DNA"/>
</dbReference>
<dbReference type="AlphaFoldDB" id="A0A6G1G3E9"/>
<feature type="compositionally biased region" description="Basic residues" evidence="1">
    <location>
        <begin position="141"/>
        <end position="153"/>
    </location>
</feature>
<evidence type="ECO:0000313" key="4">
    <source>
        <dbReference type="RefSeq" id="XP_033533970.1"/>
    </source>
</evidence>
<name>A0A6G1G3E9_9PEZI</name>
<feature type="region of interest" description="Disordered" evidence="1">
    <location>
        <begin position="82"/>
        <end position="160"/>
    </location>
</feature>
<dbReference type="GeneID" id="54415832"/>
<evidence type="ECO:0000313" key="3">
    <source>
        <dbReference type="Proteomes" id="UP000504638"/>
    </source>
</evidence>
<feature type="compositionally biased region" description="Low complexity" evidence="1">
    <location>
        <begin position="128"/>
        <end position="137"/>
    </location>
</feature>
<organism evidence="2">
    <name type="scientific">Eremomyces bilateralis CBS 781.70</name>
    <dbReference type="NCBI Taxonomy" id="1392243"/>
    <lineage>
        <taxon>Eukaryota</taxon>
        <taxon>Fungi</taxon>
        <taxon>Dikarya</taxon>
        <taxon>Ascomycota</taxon>
        <taxon>Pezizomycotina</taxon>
        <taxon>Dothideomycetes</taxon>
        <taxon>Dothideomycetes incertae sedis</taxon>
        <taxon>Eremomycetales</taxon>
        <taxon>Eremomycetaceae</taxon>
        <taxon>Eremomyces</taxon>
    </lineage>
</organism>
<protein>
    <submittedName>
        <fullName evidence="2 4">Uncharacterized protein</fullName>
    </submittedName>
</protein>
<reference evidence="4" key="2">
    <citation type="submission" date="2020-04" db="EMBL/GenBank/DDBJ databases">
        <authorList>
            <consortium name="NCBI Genome Project"/>
        </authorList>
    </citation>
    <scope>NUCLEOTIDE SEQUENCE</scope>
    <source>
        <strain evidence="4">CBS 781.70</strain>
    </source>
</reference>
<feature type="compositionally biased region" description="Low complexity" evidence="1">
    <location>
        <begin position="110"/>
        <end position="119"/>
    </location>
</feature>